<evidence type="ECO:0000313" key="3">
    <source>
        <dbReference type="Proteomes" id="UP000184600"/>
    </source>
</evidence>
<reference evidence="3" key="1">
    <citation type="submission" date="2016-12" db="EMBL/GenBank/DDBJ databases">
        <authorList>
            <person name="Rodrigo-Torres L."/>
            <person name="Arahal R.D."/>
            <person name="Lucena T."/>
        </authorList>
    </citation>
    <scope>NUCLEOTIDE SEQUENCE [LARGE SCALE GENOMIC DNA]</scope>
</reference>
<evidence type="ECO:0000313" key="2">
    <source>
        <dbReference type="EMBL" id="SHO57458.1"/>
    </source>
</evidence>
<evidence type="ECO:0000256" key="1">
    <source>
        <dbReference type="SAM" id="Phobius"/>
    </source>
</evidence>
<feature type="transmembrane region" description="Helical" evidence="1">
    <location>
        <begin position="78"/>
        <end position="103"/>
    </location>
</feature>
<keyword evidence="1" id="KW-0812">Transmembrane</keyword>
<keyword evidence="1" id="KW-1133">Transmembrane helix</keyword>
<gene>
    <name evidence="2" type="ORF">VQ7734_03227</name>
</gene>
<dbReference type="EMBL" id="FRFG01000041">
    <property type="protein sequence ID" value="SHO57458.1"/>
    <property type="molecule type" value="Genomic_DNA"/>
</dbReference>
<sequence length="144" mass="16939">MLRPVRLQPAAVLYVLWRGQWRLRRRLFSDLPAAPACLPLPEFVSELQSEMLRPVRLQPAAVLYVLWRGQSRLRRRLFYLRVCPVSWLPLCFLLRLSLLSVLWPAACELHEGASFHCYPALMHLPDGLLPVWLLHGQWRRQRPV</sequence>
<dbReference type="Proteomes" id="UP000184600">
    <property type="component" value="Unassembled WGS sequence"/>
</dbReference>
<name>A0A1M7YXV8_9VIBR</name>
<keyword evidence="3" id="KW-1185">Reference proteome</keyword>
<dbReference type="AlphaFoldDB" id="A0A1M7YXV8"/>
<keyword evidence="1" id="KW-0472">Membrane</keyword>
<protein>
    <submittedName>
        <fullName evidence="2">Uncharacterized protein</fullName>
    </submittedName>
</protein>
<proteinExistence type="predicted"/>
<organism evidence="2 3">
    <name type="scientific">Vibrio quintilis</name>
    <dbReference type="NCBI Taxonomy" id="1117707"/>
    <lineage>
        <taxon>Bacteria</taxon>
        <taxon>Pseudomonadati</taxon>
        <taxon>Pseudomonadota</taxon>
        <taxon>Gammaproteobacteria</taxon>
        <taxon>Vibrionales</taxon>
        <taxon>Vibrionaceae</taxon>
        <taxon>Vibrio</taxon>
    </lineage>
</organism>
<accession>A0A1M7YXV8</accession>